<reference evidence="3" key="1">
    <citation type="submission" date="2016-02" db="EMBL/GenBank/DDBJ databases">
        <title>Draft genome sequence of Microdochium bolleyi, a fungal endophyte of beachgrass.</title>
        <authorList>
            <consortium name="DOE Joint Genome Institute"/>
            <person name="David A.S."/>
            <person name="May G."/>
            <person name="Haridas S."/>
            <person name="Lim J."/>
            <person name="Wang M."/>
            <person name="Labutti K."/>
            <person name="Lipzen A."/>
            <person name="Barry K."/>
            <person name="Grigoriev I.V."/>
        </authorList>
    </citation>
    <scope>NUCLEOTIDE SEQUENCE [LARGE SCALE GENOMIC DNA]</scope>
    <source>
        <strain evidence="3">J235TASD1</strain>
    </source>
</reference>
<keyword evidence="3" id="KW-1185">Reference proteome</keyword>
<organism evidence="2 3">
    <name type="scientific">Microdochium bolleyi</name>
    <dbReference type="NCBI Taxonomy" id="196109"/>
    <lineage>
        <taxon>Eukaryota</taxon>
        <taxon>Fungi</taxon>
        <taxon>Dikarya</taxon>
        <taxon>Ascomycota</taxon>
        <taxon>Pezizomycotina</taxon>
        <taxon>Sordariomycetes</taxon>
        <taxon>Xylariomycetidae</taxon>
        <taxon>Xylariales</taxon>
        <taxon>Microdochiaceae</taxon>
        <taxon>Microdochium</taxon>
    </lineage>
</organism>
<dbReference type="EMBL" id="KQ964283">
    <property type="protein sequence ID" value="KXJ85405.1"/>
    <property type="molecule type" value="Genomic_DNA"/>
</dbReference>
<dbReference type="Proteomes" id="UP000070501">
    <property type="component" value="Unassembled WGS sequence"/>
</dbReference>
<feature type="region of interest" description="Disordered" evidence="1">
    <location>
        <begin position="114"/>
        <end position="260"/>
    </location>
</feature>
<evidence type="ECO:0000313" key="2">
    <source>
        <dbReference type="EMBL" id="KXJ85405.1"/>
    </source>
</evidence>
<proteinExistence type="predicted"/>
<gene>
    <name evidence="2" type="ORF">Micbo1qcDRAFT_180846</name>
</gene>
<name>A0A136IKG0_9PEZI</name>
<sequence>MACVNVDGASPQPCNFTLIIYLSEPLDEGSCLYGRFVQKGSEFIAAHRFVPYRTQDRDGHGLYLVVQLTPKYTTTLVSFEIALCRQSVEGAQHTSDWKVVSSFFLSEVPSSDERVLGISPSSFRTQPHDSPRREDVEALDDHTSDARAELQAMLSKSDMRPHKPRLSQQLRKHKNKQAFVPQQRGHDTLPENIGESSTPAPRPQPRHSSVEPVQDGKSEVLSERSSGSKRSAPAAAEATSGTAPGREHLHRAAKRTKGEI</sequence>
<feature type="compositionally biased region" description="Basic and acidic residues" evidence="1">
    <location>
        <begin position="126"/>
        <end position="148"/>
    </location>
</feature>
<feature type="compositionally biased region" description="Low complexity" evidence="1">
    <location>
        <begin position="231"/>
        <end position="244"/>
    </location>
</feature>
<dbReference type="AlphaFoldDB" id="A0A136IKG0"/>
<dbReference type="InParanoid" id="A0A136IKG0"/>
<feature type="compositionally biased region" description="Basic residues" evidence="1">
    <location>
        <begin position="248"/>
        <end position="260"/>
    </location>
</feature>
<evidence type="ECO:0000313" key="3">
    <source>
        <dbReference type="Proteomes" id="UP000070501"/>
    </source>
</evidence>
<accession>A0A136IKG0</accession>
<evidence type="ECO:0000256" key="1">
    <source>
        <dbReference type="SAM" id="MobiDB-lite"/>
    </source>
</evidence>
<protein>
    <submittedName>
        <fullName evidence="2">Uncharacterized protein</fullName>
    </submittedName>
</protein>
<feature type="compositionally biased region" description="Basic residues" evidence="1">
    <location>
        <begin position="162"/>
        <end position="176"/>
    </location>
</feature>